<dbReference type="PANTHER" id="PTHR34797">
    <property type="entry name" value="ATG8-INTERACTING PROTEIN 2"/>
    <property type="match status" value="1"/>
</dbReference>
<comment type="caution">
    <text evidence="2">The sequence shown here is derived from an EMBL/GenBank/DDBJ whole genome shotgun (WGS) entry which is preliminary data.</text>
</comment>
<gene>
    <name evidence="2" type="ORF">DM860_016693</name>
</gene>
<accession>A0A328DLX2</accession>
<dbReference type="InterPro" id="IPR040304">
    <property type="entry name" value="ATG8-IP-1/2"/>
</dbReference>
<evidence type="ECO:0000313" key="3">
    <source>
        <dbReference type="Proteomes" id="UP000249390"/>
    </source>
</evidence>
<sequence length="309" mass="34710">MQCWKEKAILSMASNETEEEAAHGSEWEVVSLTASEYEYAASGKLNGREEYEGQTSNALFMSHHFALPSSQYEYLQPEPEKNEILTQQLVKEPEFMSADGGGKTGVNYQEHLETKELSSSEFPGMQIFNEKAQKGDHLRVSGAECEDDATRLDRVDKEPRLYDTAAYSSSLQGEANKSVLGESIPASNDPLESLPQQVDILDFPDEKKHDGDDRLPCQAWWKRQAASLIAHAKEANTFWSVFIAAAVMGLVIIGQCWQHERWLQSKWQQLGLHEERMCKMVGPLSRLRNAIIGGERRGSSLRSSTPAQR</sequence>
<dbReference type="AlphaFoldDB" id="A0A328DLX2"/>
<protein>
    <recommendedName>
        <fullName evidence="4">ATG8-interacting protein 1</fullName>
    </recommendedName>
</protein>
<dbReference type="PANTHER" id="PTHR34797:SF1">
    <property type="entry name" value="ATG8-INTERACTING PROTEIN 2"/>
    <property type="match status" value="1"/>
</dbReference>
<evidence type="ECO:0000313" key="2">
    <source>
        <dbReference type="EMBL" id="RAL46260.1"/>
    </source>
</evidence>
<keyword evidence="3" id="KW-1185">Reference proteome</keyword>
<keyword evidence="1" id="KW-1133">Transmembrane helix</keyword>
<proteinExistence type="predicted"/>
<dbReference type="EMBL" id="NQVE01000124">
    <property type="protein sequence ID" value="RAL46260.1"/>
    <property type="molecule type" value="Genomic_DNA"/>
</dbReference>
<evidence type="ECO:0008006" key="4">
    <source>
        <dbReference type="Google" id="ProtNLM"/>
    </source>
</evidence>
<evidence type="ECO:0000256" key="1">
    <source>
        <dbReference type="SAM" id="Phobius"/>
    </source>
</evidence>
<organism evidence="2 3">
    <name type="scientific">Cuscuta australis</name>
    <dbReference type="NCBI Taxonomy" id="267555"/>
    <lineage>
        <taxon>Eukaryota</taxon>
        <taxon>Viridiplantae</taxon>
        <taxon>Streptophyta</taxon>
        <taxon>Embryophyta</taxon>
        <taxon>Tracheophyta</taxon>
        <taxon>Spermatophyta</taxon>
        <taxon>Magnoliopsida</taxon>
        <taxon>eudicotyledons</taxon>
        <taxon>Gunneridae</taxon>
        <taxon>Pentapetalae</taxon>
        <taxon>asterids</taxon>
        <taxon>lamiids</taxon>
        <taxon>Solanales</taxon>
        <taxon>Convolvulaceae</taxon>
        <taxon>Cuscuteae</taxon>
        <taxon>Cuscuta</taxon>
        <taxon>Cuscuta subgen. Grammica</taxon>
        <taxon>Cuscuta sect. Cleistogrammica</taxon>
    </lineage>
</organism>
<name>A0A328DLX2_9ASTE</name>
<reference evidence="2 3" key="1">
    <citation type="submission" date="2018-06" db="EMBL/GenBank/DDBJ databases">
        <title>The Genome of Cuscuta australis (Dodder) Provides Insight into the Evolution of Plant Parasitism.</title>
        <authorList>
            <person name="Liu H."/>
        </authorList>
    </citation>
    <scope>NUCLEOTIDE SEQUENCE [LARGE SCALE GENOMIC DNA]</scope>
    <source>
        <strain evidence="3">cv. Yunnan</strain>
        <tissue evidence="2">Vines</tissue>
    </source>
</reference>
<keyword evidence="1" id="KW-0472">Membrane</keyword>
<keyword evidence="1" id="KW-0812">Transmembrane</keyword>
<dbReference type="Proteomes" id="UP000249390">
    <property type="component" value="Unassembled WGS sequence"/>
</dbReference>
<feature type="transmembrane region" description="Helical" evidence="1">
    <location>
        <begin position="238"/>
        <end position="257"/>
    </location>
</feature>